<feature type="compositionally biased region" description="Basic residues" evidence="1">
    <location>
        <begin position="1006"/>
        <end position="1015"/>
    </location>
</feature>
<dbReference type="RefSeq" id="WP_126077945.1">
    <property type="nucleotide sequence ID" value="NZ_CP051166.1"/>
</dbReference>
<feature type="domain" description="NACHT" evidence="2">
    <location>
        <begin position="290"/>
        <end position="470"/>
    </location>
</feature>
<dbReference type="Proteomes" id="UP000278085">
    <property type="component" value="Unassembled WGS sequence"/>
</dbReference>
<sequence length="2142" mass="238026">MPSIKDDIDTVRASRAGHTFHERWAARRALQLVFPNDSLFAMAVEGISSTEAARPGASAEEVADLVLYYGRGDNFETCERLETVQFKYKIRDVAVTAAYLKKTIEKFSDTILGYEKEFSAAEVDEKLSFFFVTNAEFKPTLWQAITSLVKGTKPSDPDAATQARNISKWCSARGLFDASRLFSRLAFRAREKDLAGQDNALRRTLTDWSAGADSEARGRLLGLQELVLKKAGPSGQTKNLIYREDVLDALDCEPDDLFPADTRFIDVGAVVERAELLTVSNLIKDSALPVFLHAEGGVGKTVFVQSLASKISSEFEIVIFDCFGGGSYRSDNHSRHLPKIGLVQIVNELAARTLCDPMLPGGDDSRKIIKAARRRLAQAAAAIRTQSKKLGLLIIIDAADNAQLEADCRHEDAFPKLLLSAIDEDANDGVKVLFTARTHRKDKVIGRTTVNEVELGPFTDTEAREFLNERKPGASAVELATALVRSSRNARVLDYLVQTWDSNILGKAKSAPITVDEIIAQRCTTIVSDLHVAGWADPEVIEFFVALSLLPPPIPLEELATALSWSAAQVNSAASDLAPMLEITSHGAIFRDEPTETYVRETYSARPEAQRVIADRLMTSQATSAYAAEALPHFLVVIRDSDRAFALADSTDFPISVQSEFGRRRLTLARLRAAFRLAVAENSLDRVLGLSMRLAQVETANMRGDAFIRSSPALSIALGGADSYRRLFSDRSGWRGARSARLTVAYRFAGDTEEAQVQCGSTVRWINWHIAQPRDEKHRRHVGPEVDDFAAVLFQHVAEGEFATVDRNLVRWNYRFAMSASNALLHLVELFDQVSGTRVLQDFAFFAASDQCTSQALKLRLLTRPRCLSKQQVKALSKAIGTPAVADDDEEESFSVDAEKMKVGAIAHAALTTLFYSTRAAAAAIMRHAPLTRPSAYDYGERHGNSRAWPPILGACVRAWSAGRPVAYHDLLPKDVEVTKLAKAVATKAELMALLKELREPAGAGSRKKGKKSQGKVRYSDSEREAISEGIERALKLMRPIEVAVLSGEGISNAIVSSFLDGWSKQVHKNKHWRDESAADLLVSAVGLGGVRILLDHAPTISTDQAKNLLSLISSGRFALQQKIDVLGQLAQRPVLQELAGEFAQDIAQQIRQDDDIGQRGDFYVKLAASLVPMGIEEAREYYQQGLAQLDQMGGESYAQIYSLLQFASVQQGGFLKPALAQRLMNLCQTIVSHEPGKFGWTLFGRAAANSIGLPAIAKLVRWHDQDVADLSYGLPQLACFLAKNGHLDPRRAAFILTICEDRGSWDWRSGDGVADLMKLSGPADQRRIFLTIIEKLRAEYPYGGWPSLWDGLLVTASRYPNAITTEELTAIERLKAEAKLKQDDFNSRNNSPRESLGVRLPKPSEKEIESLIATLVSQCDPSSASSIDDVMKKIRADDQLDYPSGRRFIADLRASCPYPKRMAFLFAVCEAVELKFSQSLEILAESFAAWSSSTTHLASNAKSLVERLFECKSIELFEGQFSNITRDIGQLSDFSGDKRFVLQLVLRKVSANEVELDGDEWLQLATALCDVTSGQAGLDALELLLSGPTSRIADEIGEGPLRPEQKIDCTEAEFVADVIWHLLGEDDGYIRWTAARGLSTLVELGLNDELGLLLDRFDNSEVATLTSADRKLSFRNSQQWLLMGLARAALGHGQAMGGLYPKLLALAQRTDLHVINKIHIARCLENIRLGKVHDPDLERLLREINQPPHGIVTSDTYPRDKKPTSKFSFDYEFAKSEISGLAHLFNIHRATVEDAIAAEIARRWPGATSMDFFAGRERYEWDRDDRYEFYREHIQRHALLDVATNLARELPVVTRSYETGGGSPWLEWRDRYDLTFDDGSWLSDRKDPVPQQGKENLLGDRVSRKEVLQDQQTLLRKLGFEDAVADEFPLYGRWYSPDGVSVCITSALTERRGATGRCMAFAKQPDYDLWLPEFWDEGYYDDRSRRANPFFPLVWAPENRGLGIDVGDEIAAEGPAQRPRLGVELTKNLKLINEPNSGNWRDANGSLALRSQVWGRWTPDPDNRRHRRHDDGEILWASPEWLAATMSTLNHRLVFKVTLRKYESSRAYEPSSGLKAVFLGLRADDGLLRVWQAKRASKIDN</sequence>
<evidence type="ECO:0000259" key="2">
    <source>
        <dbReference type="Pfam" id="PF05729"/>
    </source>
</evidence>
<dbReference type="Gene3D" id="3.40.50.300">
    <property type="entry name" value="P-loop containing nucleotide triphosphate hydrolases"/>
    <property type="match status" value="1"/>
</dbReference>
<accession>A0A430HC47</accession>
<evidence type="ECO:0000313" key="4">
    <source>
        <dbReference type="Proteomes" id="UP000278085"/>
    </source>
</evidence>
<dbReference type="InterPro" id="IPR007111">
    <property type="entry name" value="NACHT_NTPase"/>
</dbReference>
<name>A0A430HC47_9BURK</name>
<reference evidence="3 4" key="1">
    <citation type="submission" date="2018-12" db="EMBL/GenBank/DDBJ databases">
        <authorList>
            <person name="Yang E."/>
        </authorList>
    </citation>
    <scope>NUCLEOTIDE SEQUENCE [LARGE SCALE GENOMIC DNA]</scope>
    <source>
        <strain evidence="3 4">SOD</strain>
    </source>
</reference>
<comment type="caution">
    <text evidence="3">The sequence shown here is derived from an EMBL/GenBank/DDBJ whole genome shotgun (WGS) entry which is preliminary data.</text>
</comment>
<dbReference type="OrthoDB" id="4770405at2"/>
<dbReference type="InterPro" id="IPR027417">
    <property type="entry name" value="P-loop_NTPase"/>
</dbReference>
<proteinExistence type="predicted"/>
<dbReference type="Pfam" id="PF05729">
    <property type="entry name" value="NACHT"/>
    <property type="match status" value="1"/>
</dbReference>
<protein>
    <submittedName>
        <fullName evidence="3">NACHT domain-containing protein</fullName>
    </submittedName>
</protein>
<dbReference type="SUPFAM" id="SSF52540">
    <property type="entry name" value="P-loop containing nucleoside triphosphate hydrolases"/>
    <property type="match status" value="1"/>
</dbReference>
<evidence type="ECO:0000313" key="3">
    <source>
        <dbReference type="EMBL" id="RSZ55082.1"/>
    </source>
</evidence>
<keyword evidence="4" id="KW-1185">Reference proteome</keyword>
<gene>
    <name evidence="3" type="ORF">EJB06_31330</name>
</gene>
<dbReference type="EMBL" id="RXLQ01000044">
    <property type="protein sequence ID" value="RSZ55082.1"/>
    <property type="molecule type" value="Genomic_DNA"/>
</dbReference>
<evidence type="ECO:0000256" key="1">
    <source>
        <dbReference type="SAM" id="MobiDB-lite"/>
    </source>
</evidence>
<organism evidence="3 4">
    <name type="scientific">Massilia atriviolacea</name>
    <dbReference type="NCBI Taxonomy" id="2495579"/>
    <lineage>
        <taxon>Bacteria</taxon>
        <taxon>Pseudomonadati</taxon>
        <taxon>Pseudomonadota</taxon>
        <taxon>Betaproteobacteria</taxon>
        <taxon>Burkholderiales</taxon>
        <taxon>Oxalobacteraceae</taxon>
        <taxon>Telluria group</taxon>
        <taxon>Massilia</taxon>
    </lineage>
</organism>
<feature type="region of interest" description="Disordered" evidence="1">
    <location>
        <begin position="1003"/>
        <end position="1022"/>
    </location>
</feature>